<dbReference type="GO" id="GO:0043130">
    <property type="term" value="F:ubiquitin binding"/>
    <property type="evidence" value="ECO:0007669"/>
    <property type="project" value="TreeGrafter"/>
</dbReference>
<keyword evidence="5 7" id="KW-0653">Protein transport</keyword>
<evidence type="ECO:0000259" key="9">
    <source>
        <dbReference type="PROSITE" id="PS51322"/>
    </source>
</evidence>
<comment type="subcellular location">
    <subcellularLocation>
        <location evidence="1">Endosome</location>
    </subcellularLocation>
</comment>
<name>A0A2U1NWE0_ARTAN</name>
<feature type="domain" description="UEV" evidence="9">
    <location>
        <begin position="14"/>
        <end position="158"/>
    </location>
</feature>
<keyword evidence="11" id="KW-1185">Reference proteome</keyword>
<dbReference type="PROSITE" id="PS51312">
    <property type="entry name" value="SB"/>
    <property type="match status" value="1"/>
</dbReference>
<feature type="domain" description="SB" evidence="8">
    <location>
        <begin position="266"/>
        <end position="334"/>
    </location>
</feature>
<dbReference type="SUPFAM" id="SSF140111">
    <property type="entry name" value="Endosomal sorting complex assembly domain"/>
    <property type="match status" value="1"/>
</dbReference>
<dbReference type="CDD" id="cd11685">
    <property type="entry name" value="UEV_TSG101-like"/>
    <property type="match status" value="1"/>
</dbReference>
<evidence type="ECO:0000313" key="10">
    <source>
        <dbReference type="EMBL" id="PWA77833.1"/>
    </source>
</evidence>
<evidence type="ECO:0000256" key="6">
    <source>
        <dbReference type="ARBA" id="ARBA00023054"/>
    </source>
</evidence>
<dbReference type="EMBL" id="PKPP01002068">
    <property type="protein sequence ID" value="PWA77833.1"/>
    <property type="molecule type" value="Genomic_DNA"/>
</dbReference>
<evidence type="ECO:0000259" key="8">
    <source>
        <dbReference type="PROSITE" id="PS51312"/>
    </source>
</evidence>
<reference evidence="10 11" key="1">
    <citation type="journal article" date="2018" name="Mol. Plant">
        <title>The genome of Artemisia annua provides insight into the evolution of Asteraceae family and artemisinin biosynthesis.</title>
        <authorList>
            <person name="Shen Q."/>
            <person name="Zhang L."/>
            <person name="Liao Z."/>
            <person name="Wang S."/>
            <person name="Yan T."/>
            <person name="Shi P."/>
            <person name="Liu M."/>
            <person name="Fu X."/>
            <person name="Pan Q."/>
            <person name="Wang Y."/>
            <person name="Lv Z."/>
            <person name="Lu X."/>
            <person name="Zhang F."/>
            <person name="Jiang W."/>
            <person name="Ma Y."/>
            <person name="Chen M."/>
            <person name="Hao X."/>
            <person name="Li L."/>
            <person name="Tang Y."/>
            <person name="Lv G."/>
            <person name="Zhou Y."/>
            <person name="Sun X."/>
            <person name="Brodelius P.E."/>
            <person name="Rose J.K.C."/>
            <person name="Tang K."/>
        </authorList>
    </citation>
    <scope>NUCLEOTIDE SEQUENCE [LARGE SCALE GENOMIC DNA]</scope>
    <source>
        <strain evidence="11">cv. Huhao1</strain>
        <tissue evidence="10">Leaf</tissue>
    </source>
</reference>
<gene>
    <name evidence="10" type="ORF">CTI12_AA219130</name>
</gene>
<dbReference type="Pfam" id="PF05743">
    <property type="entry name" value="UEV"/>
    <property type="match status" value="1"/>
</dbReference>
<evidence type="ECO:0000256" key="1">
    <source>
        <dbReference type="ARBA" id="ARBA00004177"/>
    </source>
</evidence>
<dbReference type="PANTHER" id="PTHR23306:SF21">
    <property type="entry name" value="UBIQUITIN-CONJUGATING ENZYME_RWD-LIKE PROTEIN"/>
    <property type="match status" value="1"/>
</dbReference>
<dbReference type="InterPro" id="IPR008883">
    <property type="entry name" value="UEV_N"/>
</dbReference>
<comment type="caution">
    <text evidence="10">The sequence shown here is derived from an EMBL/GenBank/DDBJ whole genome shotgun (WGS) entry which is preliminary data.</text>
</comment>
<dbReference type="PANTHER" id="PTHR23306">
    <property type="entry name" value="TUMOR SUSCEPTIBILITY GENE 101 PROTEIN-RELATED"/>
    <property type="match status" value="1"/>
</dbReference>
<dbReference type="AlphaFoldDB" id="A0A2U1NWE0"/>
<dbReference type="Proteomes" id="UP000245207">
    <property type="component" value="Unassembled WGS sequence"/>
</dbReference>
<dbReference type="Gene3D" id="6.10.140.820">
    <property type="match status" value="1"/>
</dbReference>
<dbReference type="InterPro" id="IPR017916">
    <property type="entry name" value="SB_dom"/>
</dbReference>
<dbReference type="InterPro" id="IPR016135">
    <property type="entry name" value="UBQ-conjugating_enzyme/RWD"/>
</dbReference>
<organism evidence="10 11">
    <name type="scientific">Artemisia annua</name>
    <name type="common">Sweet wormwood</name>
    <dbReference type="NCBI Taxonomy" id="35608"/>
    <lineage>
        <taxon>Eukaryota</taxon>
        <taxon>Viridiplantae</taxon>
        <taxon>Streptophyta</taxon>
        <taxon>Embryophyta</taxon>
        <taxon>Tracheophyta</taxon>
        <taxon>Spermatophyta</taxon>
        <taxon>Magnoliopsida</taxon>
        <taxon>eudicotyledons</taxon>
        <taxon>Gunneridae</taxon>
        <taxon>Pentapetalae</taxon>
        <taxon>asterids</taxon>
        <taxon>campanulids</taxon>
        <taxon>Asterales</taxon>
        <taxon>Asteraceae</taxon>
        <taxon>Asteroideae</taxon>
        <taxon>Anthemideae</taxon>
        <taxon>Artemisiinae</taxon>
        <taxon>Artemisia</taxon>
    </lineage>
</organism>
<evidence type="ECO:0000256" key="7">
    <source>
        <dbReference type="PROSITE-ProRule" id="PRU00644"/>
    </source>
</evidence>
<dbReference type="GO" id="GO:0008333">
    <property type="term" value="P:endosome to lysosome transport"/>
    <property type="evidence" value="ECO:0007669"/>
    <property type="project" value="TreeGrafter"/>
</dbReference>
<dbReference type="Gene3D" id="3.10.110.10">
    <property type="entry name" value="Ubiquitin Conjugating Enzyme"/>
    <property type="match status" value="1"/>
</dbReference>
<comment type="similarity">
    <text evidence="2">Belongs to the ubiquitin-conjugating enzyme family. UEV subfamily.</text>
</comment>
<dbReference type="STRING" id="35608.A0A2U1NWE0"/>
<dbReference type="OrthoDB" id="306304at2759"/>
<evidence type="ECO:0000256" key="2">
    <source>
        <dbReference type="ARBA" id="ARBA00009594"/>
    </source>
</evidence>
<keyword evidence="6" id="KW-0175">Coiled coil</keyword>
<evidence type="ECO:0000256" key="5">
    <source>
        <dbReference type="ARBA" id="ARBA00022927"/>
    </source>
</evidence>
<keyword evidence="4" id="KW-0967">Endosome</keyword>
<proteinExistence type="inferred from homology"/>
<evidence type="ECO:0000256" key="4">
    <source>
        <dbReference type="ARBA" id="ARBA00022753"/>
    </source>
</evidence>
<dbReference type="PROSITE" id="PS51322">
    <property type="entry name" value="UEV"/>
    <property type="match status" value="1"/>
</dbReference>
<protein>
    <submittedName>
        <fullName evidence="10">Steadiness box</fullName>
    </submittedName>
</protein>
<dbReference type="InterPro" id="IPR052070">
    <property type="entry name" value="ESCRT-I_UEV_domain"/>
</dbReference>
<keyword evidence="3 7" id="KW-0813">Transport</keyword>
<sequence>MASPSLVDIIDHAMFCDSAYALAYSDPNQKWLIRQHLHSLHKEYPSLCPVIDPFIYNDGTMVTLLKVEGNLHVSHSLPFVHINIWIHEHYPNMAPIVQVTLDPTNPIRPNHPFVDLSGVTTSSYLQTWDPFGYDLLGLVYNLVKIFTLDHPFNVVNVPSSSHPSYMSKMECMDRLWCMLHYDMIALREYTNDEVEKLSTLQDEMKMRVNTTHDIIIGLDREKADLKQKVKETTDEADMLINWLTVNKVNLNVAMGGNVEDAFECVNEDSQLVMDLLAEDKALEDVMYALDKAIQNGVMSYEAYLKQVRILARDQFFVRAKLKKLKGPQIFKFLD</sequence>
<evidence type="ECO:0000256" key="3">
    <source>
        <dbReference type="ARBA" id="ARBA00022448"/>
    </source>
</evidence>
<dbReference type="Pfam" id="PF09454">
    <property type="entry name" value="Vps23_core"/>
    <property type="match status" value="1"/>
</dbReference>
<evidence type="ECO:0000313" key="11">
    <source>
        <dbReference type="Proteomes" id="UP000245207"/>
    </source>
</evidence>
<accession>A0A2U1NWE0</accession>
<dbReference type="SUPFAM" id="SSF54495">
    <property type="entry name" value="UBC-like"/>
    <property type="match status" value="1"/>
</dbReference>
<dbReference type="GO" id="GO:0000813">
    <property type="term" value="C:ESCRT I complex"/>
    <property type="evidence" value="ECO:0007669"/>
    <property type="project" value="TreeGrafter"/>
</dbReference>
<dbReference type="GO" id="GO:0015031">
    <property type="term" value="P:protein transport"/>
    <property type="evidence" value="ECO:0007669"/>
    <property type="project" value="UniProtKB-UniRule"/>
</dbReference>
<dbReference type="InterPro" id="IPR037202">
    <property type="entry name" value="ESCRT_assembly_dom"/>
</dbReference>